<evidence type="ECO:0000313" key="3">
    <source>
        <dbReference type="Proteomes" id="UP000037923"/>
    </source>
</evidence>
<accession>A0A0M9G1P5</accession>
<dbReference type="OMA" id="MTRHDVA"/>
<dbReference type="AlphaFoldDB" id="A0A0M9G1P5"/>
<dbReference type="RefSeq" id="XP_015658826.1">
    <property type="nucleotide sequence ID" value="XM_015802382.1"/>
</dbReference>
<comment type="caution">
    <text evidence="2">The sequence shown here is derived from an EMBL/GenBank/DDBJ whole genome shotgun (WGS) entry which is preliminary data.</text>
</comment>
<name>A0A0M9G1P5_LEPPY</name>
<organism evidence="2 3">
    <name type="scientific">Leptomonas pyrrhocoris</name>
    <name type="common">Firebug parasite</name>
    <dbReference type="NCBI Taxonomy" id="157538"/>
    <lineage>
        <taxon>Eukaryota</taxon>
        <taxon>Discoba</taxon>
        <taxon>Euglenozoa</taxon>
        <taxon>Kinetoplastea</taxon>
        <taxon>Metakinetoplastina</taxon>
        <taxon>Trypanosomatida</taxon>
        <taxon>Trypanosomatidae</taxon>
        <taxon>Leishmaniinae</taxon>
        <taxon>Leptomonas</taxon>
    </lineage>
</organism>
<feature type="region of interest" description="Disordered" evidence="1">
    <location>
        <begin position="1"/>
        <end position="54"/>
    </location>
</feature>
<dbReference type="Proteomes" id="UP000037923">
    <property type="component" value="Unassembled WGS sequence"/>
</dbReference>
<proteinExistence type="predicted"/>
<keyword evidence="3" id="KW-1185">Reference proteome</keyword>
<reference evidence="2 3" key="1">
    <citation type="submission" date="2015-07" db="EMBL/GenBank/DDBJ databases">
        <title>High-quality genome of monoxenous trypanosomatid Leptomonas pyrrhocoris.</title>
        <authorList>
            <person name="Flegontov P."/>
            <person name="Butenko A."/>
            <person name="Firsov S."/>
            <person name="Vlcek C."/>
            <person name="Logacheva M.D."/>
            <person name="Field M."/>
            <person name="Filatov D."/>
            <person name="Flegontova O."/>
            <person name="Gerasimov E."/>
            <person name="Jackson A.P."/>
            <person name="Kelly S."/>
            <person name="Opperdoes F."/>
            <person name="O'Reilly A."/>
            <person name="Votypka J."/>
            <person name="Yurchenko V."/>
            <person name="Lukes J."/>
        </authorList>
    </citation>
    <scope>NUCLEOTIDE SEQUENCE [LARGE SCALE GENOMIC DNA]</scope>
    <source>
        <strain evidence="2">H10</strain>
    </source>
</reference>
<feature type="compositionally biased region" description="Polar residues" evidence="1">
    <location>
        <begin position="86"/>
        <end position="102"/>
    </location>
</feature>
<dbReference type="VEuPathDB" id="TriTrypDB:LpyrH10_08_0870"/>
<feature type="compositionally biased region" description="Polar residues" evidence="1">
    <location>
        <begin position="120"/>
        <end position="131"/>
    </location>
</feature>
<feature type="compositionally biased region" description="Low complexity" evidence="1">
    <location>
        <begin position="143"/>
        <end position="157"/>
    </location>
</feature>
<feature type="compositionally biased region" description="Basic and acidic residues" evidence="1">
    <location>
        <begin position="41"/>
        <end position="52"/>
    </location>
</feature>
<sequence length="227" mass="24605">MSSSRASSPRAKTRASKKTAAHGSGPPKLNLNVQDRRHKTRLENETQRRKDQLLGLTTYDVAAHLHRYTAEPNVVMDESREGCASSPMTKQDKSPTGTSTSPVGAGATGILRASMGGESDVNTRWQSQYAQRMQRKRNTAELAQSLTSSSPSASPRLRTGDRSANDDEDEKALPPPPNSYEEWIAAGCPTGSWAALLQDEVYAPAAAEKALLEAKYDPKGRVQPQLS</sequence>
<protein>
    <submittedName>
        <fullName evidence="2">Uncharacterized protein</fullName>
    </submittedName>
</protein>
<feature type="compositionally biased region" description="Basic residues" evidence="1">
    <location>
        <begin position="11"/>
        <end position="20"/>
    </location>
</feature>
<dbReference type="OrthoDB" id="264110at2759"/>
<dbReference type="GeneID" id="26904929"/>
<evidence type="ECO:0000256" key="1">
    <source>
        <dbReference type="SAM" id="MobiDB-lite"/>
    </source>
</evidence>
<gene>
    <name evidence="2" type="ORF">ABB37_04638</name>
</gene>
<dbReference type="EMBL" id="LGTL01000008">
    <property type="protein sequence ID" value="KPA80387.1"/>
    <property type="molecule type" value="Genomic_DNA"/>
</dbReference>
<feature type="region of interest" description="Disordered" evidence="1">
    <location>
        <begin position="72"/>
        <end position="184"/>
    </location>
</feature>
<evidence type="ECO:0000313" key="2">
    <source>
        <dbReference type="EMBL" id="KPA80387.1"/>
    </source>
</evidence>